<dbReference type="InterPro" id="IPR027417">
    <property type="entry name" value="P-loop_NTPase"/>
</dbReference>
<dbReference type="Proteomes" id="UP000197446">
    <property type="component" value="Unassembled WGS sequence"/>
</dbReference>
<evidence type="ECO:0000256" key="1">
    <source>
        <dbReference type="SAM" id="MobiDB-lite"/>
    </source>
</evidence>
<dbReference type="EMBL" id="NISI01000010">
    <property type="protein sequence ID" value="OWR02151.1"/>
    <property type="molecule type" value="Genomic_DNA"/>
</dbReference>
<feature type="region of interest" description="Disordered" evidence="1">
    <location>
        <begin position="1"/>
        <end position="35"/>
    </location>
</feature>
<evidence type="ECO:0000313" key="2">
    <source>
        <dbReference type="EMBL" id="OWR02151.1"/>
    </source>
</evidence>
<keyword evidence="3" id="KW-1185">Reference proteome</keyword>
<feature type="compositionally biased region" description="Basic and acidic residues" evidence="1">
    <location>
        <begin position="1"/>
        <end position="10"/>
    </location>
</feature>
<evidence type="ECO:0000313" key="3">
    <source>
        <dbReference type="Proteomes" id="UP000197446"/>
    </source>
</evidence>
<name>A0A254N1S3_9BURK</name>
<protein>
    <submittedName>
        <fullName evidence="2">Uncharacterized protein</fullName>
    </submittedName>
</protein>
<dbReference type="Gene3D" id="3.40.50.300">
    <property type="entry name" value="P-loop containing nucleotide triphosphate hydrolases"/>
    <property type="match status" value="1"/>
</dbReference>
<comment type="caution">
    <text evidence="2">The sequence shown here is derived from an EMBL/GenBank/DDBJ whole genome shotgun (WGS) entry which is preliminary data.</text>
</comment>
<accession>A0A254N1S3</accession>
<gene>
    <name evidence="2" type="ORF">CDO81_20640</name>
</gene>
<proteinExistence type="predicted"/>
<organism evidence="2 3">
    <name type="scientific">Roseateles puraquae</name>
    <dbReference type="NCBI Taxonomy" id="431059"/>
    <lineage>
        <taxon>Bacteria</taxon>
        <taxon>Pseudomonadati</taxon>
        <taxon>Pseudomonadota</taxon>
        <taxon>Betaproteobacteria</taxon>
        <taxon>Burkholderiales</taxon>
        <taxon>Sphaerotilaceae</taxon>
        <taxon>Roseateles</taxon>
    </lineage>
</organism>
<sequence>MGNGGEEPKELFGQAFGRRPDAGNSPAPQEPAEPEALDLETRLRLLKRPFWIGYDRAVQIRARIEDLLDTPYSDRVTSCAVIAPSYNGKTSILRNVQRRHNVLPPDYQQSPSRPEIKIPVFFMQAPPVPDEDRLLDAVLRLLCIQGSPREPTEHKISRIQAVFVGLGVKLLAIDEFGFYQAGSHDRQKKALNGLKYLGNYLQIPMVIAAVEEGLNVLSANEEIANRFPAEHLPRWKANDQNTLSLLASFESKLGLRKPSNLGTEGMAKLIIANTGGILGHMHDLVRELAKKALRSGAEQIVEADLKPEGLKQIRWVIPSLRHQRPV</sequence>
<reference evidence="2 3" key="1">
    <citation type="journal article" date="2007" name="Int. J. Syst. Evol. Microbiol.">
        <title>Description of Pelomonas aquatica sp. nov. and Pelomonas puraquae sp. nov., isolated from industrial and haemodialysis water.</title>
        <authorList>
            <person name="Gomila M."/>
            <person name="Bowien B."/>
            <person name="Falsen E."/>
            <person name="Moore E.R."/>
            <person name="Lalucat J."/>
        </authorList>
    </citation>
    <scope>NUCLEOTIDE SEQUENCE [LARGE SCALE GENOMIC DNA]</scope>
    <source>
        <strain evidence="2 3">CCUG 52769</strain>
    </source>
</reference>
<dbReference type="Pfam" id="PF05621">
    <property type="entry name" value="TniB"/>
    <property type="match status" value="1"/>
</dbReference>
<dbReference type="InterPro" id="IPR008868">
    <property type="entry name" value="TniB"/>
</dbReference>
<dbReference type="AlphaFoldDB" id="A0A254N1S3"/>